<proteinExistence type="inferred from homology"/>
<keyword evidence="4" id="KW-0472">Membrane</keyword>
<evidence type="ECO:0000259" key="7">
    <source>
        <dbReference type="Pfam" id="PF14322"/>
    </source>
</evidence>
<accession>A0ABN0RU21</accession>
<evidence type="ECO:0000256" key="4">
    <source>
        <dbReference type="ARBA" id="ARBA00023136"/>
    </source>
</evidence>
<gene>
    <name evidence="8" type="ORF">XylorDRAFT_0073</name>
</gene>
<comment type="caution">
    <text evidence="8">The sequence shown here is derived from an EMBL/GenBank/DDBJ whole genome shotgun (WGS) entry which is preliminary data.</text>
</comment>
<comment type="subcellular location">
    <subcellularLocation>
        <location evidence="1">Cell outer membrane</location>
    </subcellularLocation>
</comment>
<evidence type="ECO:0000256" key="2">
    <source>
        <dbReference type="ARBA" id="ARBA00006275"/>
    </source>
</evidence>
<organism evidence="8 9">
    <name type="scientific">Xylanibacter oryzae DSM 17970</name>
    <dbReference type="NCBI Taxonomy" id="915438"/>
    <lineage>
        <taxon>Bacteria</taxon>
        <taxon>Pseudomonadati</taxon>
        <taxon>Bacteroidota</taxon>
        <taxon>Bacteroidia</taxon>
        <taxon>Bacteroidales</taxon>
        <taxon>Prevotellaceae</taxon>
        <taxon>Xylanibacter</taxon>
    </lineage>
</organism>
<protein>
    <submittedName>
        <fullName evidence="8">SusD family protein</fullName>
    </submittedName>
</protein>
<dbReference type="PROSITE" id="PS51257">
    <property type="entry name" value="PROKAR_LIPOPROTEIN"/>
    <property type="match status" value="1"/>
</dbReference>
<comment type="similarity">
    <text evidence="2">Belongs to the SusD family.</text>
</comment>
<feature type="domain" description="RagB/SusD" evidence="6">
    <location>
        <begin position="303"/>
        <end position="556"/>
    </location>
</feature>
<sequence>MKNIFKYTILGVSIIGMTTSCSDYLNTSSPSTATPDFVYSNPRTAKLALDNAYELWRASGSVHSNGVFYDVVIGGSDSERHPEAWDAQAARQIPENLYPGGTSSYNIDIDGNFKTAYNNLYSIISTCNTLIGQFEATDTYKEYMNSGSASVMSDLYGQAVALRSTCYMELCRFFGDVPYTTVTGQKANGLTPRDSIYECVLNDLQRVEPYMYYVTSTTKNTMSRNYVDGLIGRICLYAGGYATRRTDLGNDFYKDIEGKTITFNNISTSATTKSAYGRRSDWAKFYTIAAKYLQDCVDNHGAASLCTTDPRSGVCSGNPYQYVFQQTMMDDASSETYSSESIYEIVETQGVQTERPYAFGRPSSGGSSNGYPCKSYGQSRFNPIYYYGDFDPNDMRRDVTCTVTGSTGKSVEKLISFKPGSKSDGGGIVLNKWDDNRMDKPYVTKQRLSGINDPYMRFSEILLMLAEVYAEDGTTVQNTSLANTYLAQVHNRAFKTPTLSNVSQFITDCGGLKKAILQERKLEFGGEGMRRYDLIRTGMLQDANTDFHAKTSAMLNGLSTQGYYTFPNGNQISNYIWIKDVDAKSLKGYRLTGQCTDTTDPILFPGWRGQNNNWEAYGFTGTATNLAIKGLFNYIDPAGSEAKALEASGYKKTEWGKTLLTYQVDYNTYILSGCVANTPPIYLVPLSSETCSTAGVTNGYGFSSNAQ</sequence>
<evidence type="ECO:0000256" key="1">
    <source>
        <dbReference type="ARBA" id="ARBA00004442"/>
    </source>
</evidence>
<evidence type="ECO:0000256" key="5">
    <source>
        <dbReference type="ARBA" id="ARBA00023237"/>
    </source>
</evidence>
<dbReference type="Pfam" id="PF07980">
    <property type="entry name" value="SusD_RagB"/>
    <property type="match status" value="1"/>
</dbReference>
<reference evidence="8" key="1">
    <citation type="submission" date="2013-07" db="EMBL/GenBank/DDBJ databases">
        <authorList>
            <consortium name="DOE Joint Genome Institute"/>
            <person name="Anderson I."/>
            <person name="Huntemann M."/>
            <person name="Han J."/>
            <person name="Chen A."/>
            <person name="Kyrpides N."/>
            <person name="Mavromatis K."/>
            <person name="Markowitz V."/>
            <person name="Palaniappan K."/>
            <person name="Ivanova N."/>
            <person name="Schaumberg A."/>
            <person name="Pati A."/>
            <person name="Liolios K."/>
            <person name="Nordberg H.P."/>
            <person name="Cantor M.N."/>
            <person name="Hua S.X."/>
            <person name="Woyke T."/>
        </authorList>
    </citation>
    <scope>NUCLEOTIDE SEQUENCE [LARGE SCALE GENOMIC DNA]</scope>
    <source>
        <strain evidence="8">DSM 17970</strain>
    </source>
</reference>
<evidence type="ECO:0000313" key="9">
    <source>
        <dbReference type="Proteomes" id="UP000243438"/>
    </source>
</evidence>
<keyword evidence="3" id="KW-0732">Signal</keyword>
<dbReference type="Gene3D" id="1.25.40.390">
    <property type="match status" value="1"/>
</dbReference>
<feature type="domain" description="SusD-like N-terminal" evidence="7">
    <location>
        <begin position="103"/>
        <end position="187"/>
    </location>
</feature>
<dbReference type="RefSeq" id="WP_036875947.1">
    <property type="nucleotide sequence ID" value="NZ_KK073873.1"/>
</dbReference>
<evidence type="ECO:0000259" key="6">
    <source>
        <dbReference type="Pfam" id="PF07980"/>
    </source>
</evidence>
<dbReference type="Proteomes" id="UP000243438">
    <property type="component" value="Unassembled WGS sequence"/>
</dbReference>
<name>A0ABN0RU21_9BACT</name>
<evidence type="ECO:0000313" key="8">
    <source>
        <dbReference type="EMBL" id="EXG77729.1"/>
    </source>
</evidence>
<keyword evidence="5" id="KW-0998">Cell outer membrane</keyword>
<keyword evidence="9" id="KW-1185">Reference proteome</keyword>
<dbReference type="EMBL" id="JFBS01000001">
    <property type="protein sequence ID" value="EXG77729.1"/>
    <property type="molecule type" value="Genomic_DNA"/>
</dbReference>
<dbReference type="InterPro" id="IPR011990">
    <property type="entry name" value="TPR-like_helical_dom_sf"/>
</dbReference>
<dbReference type="InterPro" id="IPR033985">
    <property type="entry name" value="SusD-like_N"/>
</dbReference>
<dbReference type="SUPFAM" id="SSF48452">
    <property type="entry name" value="TPR-like"/>
    <property type="match status" value="1"/>
</dbReference>
<dbReference type="InterPro" id="IPR012944">
    <property type="entry name" value="SusD_RagB_dom"/>
</dbReference>
<dbReference type="Pfam" id="PF14322">
    <property type="entry name" value="SusD-like_3"/>
    <property type="match status" value="1"/>
</dbReference>
<evidence type="ECO:0000256" key="3">
    <source>
        <dbReference type="ARBA" id="ARBA00022729"/>
    </source>
</evidence>